<keyword evidence="1" id="KW-0812">Transmembrane</keyword>
<name>A0A833PMB4_BURL3</name>
<evidence type="ECO:0000256" key="1">
    <source>
        <dbReference type="SAM" id="Phobius"/>
    </source>
</evidence>
<keyword evidence="1" id="KW-0472">Membrane</keyword>
<sequence>MSTFSFLGIFVALGLVVAWTIIFLRKMSKEKKVAWSDVKTWLKNVVDSLFGVG</sequence>
<reference evidence="3" key="1">
    <citation type="journal article" date="2020" name="MBio">
        <title>Horizontal gene transfer to a defensive symbiont with a reduced genome amongst a multipartite beetle microbiome.</title>
        <authorList>
            <person name="Waterworth S.C."/>
            <person name="Florez L.V."/>
            <person name="Rees E.R."/>
            <person name="Hertweck C."/>
            <person name="Kaltenpoth M."/>
            <person name="Kwan J.C."/>
        </authorList>
    </citation>
    <scope>NUCLEOTIDE SEQUENCE [LARGE SCALE GENOMIC DNA]</scope>
</reference>
<dbReference type="Proteomes" id="UP000467522">
    <property type="component" value="Unassembled WGS sequence"/>
</dbReference>
<dbReference type="EMBL" id="WNDV01000027">
    <property type="protein sequence ID" value="KAF1033814.1"/>
    <property type="molecule type" value="Genomic_DNA"/>
</dbReference>
<dbReference type="AlphaFoldDB" id="A0A833PMB4"/>
<proteinExistence type="predicted"/>
<protein>
    <submittedName>
        <fullName evidence="2">Uncharacterized protein</fullName>
    </submittedName>
</protein>
<organism evidence="2 3">
    <name type="scientific">Burkholderia lata (strain ATCC 17760 / DSM 23089 / LMG 22485 / NCIMB 9086 / R18194 / 383)</name>
    <dbReference type="NCBI Taxonomy" id="482957"/>
    <lineage>
        <taxon>Bacteria</taxon>
        <taxon>Pseudomonadati</taxon>
        <taxon>Pseudomonadota</taxon>
        <taxon>Betaproteobacteria</taxon>
        <taxon>Burkholderiales</taxon>
        <taxon>Burkholderiaceae</taxon>
        <taxon>Burkholderia</taxon>
        <taxon>Burkholderia cepacia complex</taxon>
    </lineage>
</organism>
<evidence type="ECO:0000313" key="3">
    <source>
        <dbReference type="Proteomes" id="UP000467522"/>
    </source>
</evidence>
<keyword evidence="1" id="KW-1133">Transmembrane helix</keyword>
<evidence type="ECO:0000313" key="2">
    <source>
        <dbReference type="EMBL" id="KAF1033814.1"/>
    </source>
</evidence>
<feature type="transmembrane region" description="Helical" evidence="1">
    <location>
        <begin position="6"/>
        <end position="24"/>
    </location>
</feature>
<comment type="caution">
    <text evidence="2">The sequence shown here is derived from an EMBL/GenBank/DDBJ whole genome shotgun (WGS) entry which is preliminary data.</text>
</comment>
<accession>A0A833PMB4</accession>
<gene>
    <name evidence="2" type="ORF">GAK33_06159</name>
</gene>